<accession>A0A0E9TNK2</accession>
<dbReference type="EMBL" id="GBXM01053328">
    <property type="protein sequence ID" value="JAH55249.1"/>
    <property type="molecule type" value="Transcribed_RNA"/>
</dbReference>
<reference evidence="1" key="2">
    <citation type="journal article" date="2015" name="Fish Shellfish Immunol.">
        <title>Early steps in the European eel (Anguilla anguilla)-Vibrio vulnificus interaction in the gills: Role of the RtxA13 toxin.</title>
        <authorList>
            <person name="Callol A."/>
            <person name="Pajuelo D."/>
            <person name="Ebbesson L."/>
            <person name="Teles M."/>
            <person name="MacKenzie S."/>
            <person name="Amaro C."/>
        </authorList>
    </citation>
    <scope>NUCLEOTIDE SEQUENCE</scope>
</reference>
<protein>
    <submittedName>
        <fullName evidence="1">Uncharacterized protein</fullName>
    </submittedName>
</protein>
<reference evidence="1" key="1">
    <citation type="submission" date="2014-11" db="EMBL/GenBank/DDBJ databases">
        <authorList>
            <person name="Amaro Gonzalez C."/>
        </authorList>
    </citation>
    <scope>NUCLEOTIDE SEQUENCE</scope>
</reference>
<organism evidence="1">
    <name type="scientific">Anguilla anguilla</name>
    <name type="common">European freshwater eel</name>
    <name type="synonym">Muraena anguilla</name>
    <dbReference type="NCBI Taxonomy" id="7936"/>
    <lineage>
        <taxon>Eukaryota</taxon>
        <taxon>Metazoa</taxon>
        <taxon>Chordata</taxon>
        <taxon>Craniata</taxon>
        <taxon>Vertebrata</taxon>
        <taxon>Euteleostomi</taxon>
        <taxon>Actinopterygii</taxon>
        <taxon>Neopterygii</taxon>
        <taxon>Teleostei</taxon>
        <taxon>Anguilliformes</taxon>
        <taxon>Anguillidae</taxon>
        <taxon>Anguilla</taxon>
    </lineage>
</organism>
<proteinExistence type="predicted"/>
<evidence type="ECO:0000313" key="1">
    <source>
        <dbReference type="EMBL" id="JAH55249.1"/>
    </source>
</evidence>
<dbReference type="AlphaFoldDB" id="A0A0E9TNK2"/>
<name>A0A0E9TNK2_ANGAN</name>
<sequence>MTHCTSARALIATQNN</sequence>